<accession>A0A9X2ICR2</accession>
<evidence type="ECO:0000313" key="1">
    <source>
        <dbReference type="EMBL" id="MCL9685476.1"/>
    </source>
</evidence>
<dbReference type="EMBL" id="JAJKBJ010000026">
    <property type="protein sequence ID" value="MCL9685476.1"/>
    <property type="molecule type" value="Genomic_DNA"/>
</dbReference>
<evidence type="ECO:0000313" key="2">
    <source>
        <dbReference type="Proteomes" id="UP001139721"/>
    </source>
</evidence>
<gene>
    <name evidence="1" type="ORF">LOX96_15340</name>
</gene>
<dbReference type="AlphaFoldDB" id="A0A9X2ICR2"/>
<dbReference type="InterPro" id="IPR012659">
    <property type="entry name" value="CHP02444"/>
</dbReference>
<sequence length="163" mass="19431">MNPLWDYSLKLYANEDIKQLCLAIQDCYDINVNIVLWCCWYASERGEFSQEFLNQILTDNAPWHAHVTHQLRQARQWLRNQHQNKFVQPFRHQILQLEITSEAFQQKQLYELSINQHKTTHNSINANIPNAARANLQRYFSTLTAKISESHWHLIETNLLTRI</sequence>
<dbReference type="NCBIfam" id="TIGR02444">
    <property type="entry name" value="TIGR02444 family protein"/>
    <property type="match status" value="1"/>
</dbReference>
<keyword evidence="2" id="KW-1185">Reference proteome</keyword>
<reference evidence="1" key="1">
    <citation type="submission" date="2021-11" db="EMBL/GenBank/DDBJ databases">
        <title>Legionella maioricencis sp. nov., a new species isolated from hot water samples in Mallorca.</title>
        <authorList>
            <person name="Crespi S."/>
            <person name="Drasar V."/>
            <person name="Salva-Serra F."/>
            <person name="Jaen-Luchoro D."/>
            <person name="Pineiro-Iglesias B."/>
            <person name="Aliaga F."/>
            <person name="Fernandez-Juarez V."/>
            <person name="Coll G."/>
            <person name="Moore E.R.B."/>
            <person name="Bennasar-Figueras A."/>
        </authorList>
    </citation>
    <scope>NUCLEOTIDE SEQUENCE</scope>
    <source>
        <strain evidence="1">HCPI-6</strain>
    </source>
</reference>
<dbReference type="Proteomes" id="UP001139721">
    <property type="component" value="Unassembled WGS sequence"/>
</dbReference>
<organism evidence="1 2">
    <name type="scientific">Legionella maioricensis</name>
    <dbReference type="NCBI Taxonomy" id="2896528"/>
    <lineage>
        <taxon>Bacteria</taxon>
        <taxon>Pseudomonadati</taxon>
        <taxon>Pseudomonadota</taxon>
        <taxon>Gammaproteobacteria</taxon>
        <taxon>Legionellales</taxon>
        <taxon>Legionellaceae</taxon>
        <taxon>Legionella</taxon>
    </lineage>
</organism>
<name>A0A9X2ICR2_9GAMM</name>
<proteinExistence type="predicted"/>
<dbReference type="Pfam" id="PF09523">
    <property type="entry name" value="DUF2390"/>
    <property type="match status" value="1"/>
</dbReference>
<comment type="caution">
    <text evidence="1">The sequence shown here is derived from an EMBL/GenBank/DDBJ whole genome shotgun (WGS) entry which is preliminary data.</text>
</comment>
<protein>
    <submittedName>
        <fullName evidence="1">TIGR02444 family protein</fullName>
    </submittedName>
</protein>
<dbReference type="RefSeq" id="WP_250424627.1">
    <property type="nucleotide sequence ID" value="NZ_JAJKBJ010000026.1"/>
</dbReference>